<dbReference type="Proteomes" id="UP000244189">
    <property type="component" value="Unassembled WGS sequence"/>
</dbReference>
<feature type="domain" description="SGNH hydrolase-type esterase" evidence="2">
    <location>
        <begin position="118"/>
        <end position="265"/>
    </location>
</feature>
<evidence type="ECO:0000259" key="2">
    <source>
        <dbReference type="Pfam" id="PF13472"/>
    </source>
</evidence>
<dbReference type="Gene3D" id="3.40.50.1110">
    <property type="entry name" value="SGNH hydrolase"/>
    <property type="match status" value="1"/>
</dbReference>
<keyword evidence="1" id="KW-1133">Transmembrane helix</keyword>
<dbReference type="InterPro" id="IPR013830">
    <property type="entry name" value="SGNH_hydro"/>
</dbReference>
<organism evidence="3 4">
    <name type="scientific">Sphingomonas aurantiaca</name>
    <dbReference type="NCBI Taxonomy" id="185949"/>
    <lineage>
        <taxon>Bacteria</taxon>
        <taxon>Pseudomonadati</taxon>
        <taxon>Pseudomonadota</taxon>
        <taxon>Alphaproteobacteria</taxon>
        <taxon>Sphingomonadales</taxon>
        <taxon>Sphingomonadaceae</taxon>
        <taxon>Sphingomonas</taxon>
    </lineage>
</organism>
<keyword evidence="4" id="KW-1185">Reference proteome</keyword>
<keyword evidence="1" id="KW-0472">Membrane</keyword>
<name>A0A2T5GPG2_9SPHN</name>
<evidence type="ECO:0000313" key="4">
    <source>
        <dbReference type="Proteomes" id="UP000244189"/>
    </source>
</evidence>
<protein>
    <submittedName>
        <fullName evidence="3">Lysophospholipase L1-like esterase</fullName>
    </submittedName>
</protein>
<keyword evidence="1" id="KW-0812">Transmembrane</keyword>
<dbReference type="SUPFAM" id="SSF52266">
    <property type="entry name" value="SGNH hydrolase"/>
    <property type="match status" value="1"/>
</dbReference>
<evidence type="ECO:0000256" key="1">
    <source>
        <dbReference type="SAM" id="Phobius"/>
    </source>
</evidence>
<dbReference type="InterPro" id="IPR036514">
    <property type="entry name" value="SGNH_hydro_sf"/>
</dbReference>
<dbReference type="EMBL" id="QAOG01000002">
    <property type="protein sequence ID" value="PTQ61219.1"/>
    <property type="molecule type" value="Genomic_DNA"/>
</dbReference>
<evidence type="ECO:0000313" key="3">
    <source>
        <dbReference type="EMBL" id="PTQ61219.1"/>
    </source>
</evidence>
<proteinExistence type="predicted"/>
<gene>
    <name evidence="3" type="ORF">C8J26_1545</name>
</gene>
<feature type="transmembrane region" description="Helical" evidence="1">
    <location>
        <begin position="63"/>
        <end position="83"/>
    </location>
</feature>
<dbReference type="Pfam" id="PF13472">
    <property type="entry name" value="Lipase_GDSL_2"/>
    <property type="match status" value="1"/>
</dbReference>
<sequence>MARVKASWLGRYPMIDLHDCRACVDGATVDGLDDPSAKLKLTVPCQRLGMSCRQTPNDRTPRLIKLLVGLGVFVAVLTGWNYLRPWVVNHIPLPDSVAASDARRCGIWFIGSSSIAKWRTLDRDFPGWQVHRRGIDGARISQIAARALRTNSEVAPAALLFYVGENDIAFGASGIATAQKVARLVGEMRVKWPSVPIFVISMKPSPERWPQRNEQLRYNNAIARLIRVVNNAKVINSGRYLIRNGRPDSALYADTIHLNTEGYALWSIDIREAINRSMSLRRIASCQNKAQPS</sequence>
<accession>A0A2T5GPG2</accession>
<reference evidence="3 4" key="1">
    <citation type="submission" date="2018-04" db="EMBL/GenBank/DDBJ databases">
        <title>Genomic Encyclopedia of Type Strains, Phase III (KMG-III): the genomes of soil and plant-associated and newly described type strains.</title>
        <authorList>
            <person name="Whitman W."/>
        </authorList>
    </citation>
    <scope>NUCLEOTIDE SEQUENCE [LARGE SCALE GENOMIC DNA]</scope>
    <source>
        <strain evidence="3 4">MA101b</strain>
    </source>
</reference>
<comment type="caution">
    <text evidence="3">The sequence shown here is derived from an EMBL/GenBank/DDBJ whole genome shotgun (WGS) entry which is preliminary data.</text>
</comment>
<dbReference type="GO" id="GO:0016788">
    <property type="term" value="F:hydrolase activity, acting on ester bonds"/>
    <property type="evidence" value="ECO:0007669"/>
    <property type="project" value="UniProtKB-ARBA"/>
</dbReference>
<dbReference type="AlphaFoldDB" id="A0A2T5GPG2"/>